<proteinExistence type="predicted"/>
<feature type="compositionally biased region" description="Pro residues" evidence="1">
    <location>
        <begin position="242"/>
        <end position="254"/>
    </location>
</feature>
<keyword evidence="4" id="KW-1185">Reference proteome</keyword>
<dbReference type="Proteomes" id="UP001499978">
    <property type="component" value="Unassembled WGS sequence"/>
</dbReference>
<comment type="caution">
    <text evidence="3">The sequence shown here is derived from an EMBL/GenBank/DDBJ whole genome shotgun (WGS) entry which is preliminary data.</text>
</comment>
<evidence type="ECO:0000313" key="3">
    <source>
        <dbReference type="EMBL" id="GAA2518583.1"/>
    </source>
</evidence>
<evidence type="ECO:0000313" key="4">
    <source>
        <dbReference type="Proteomes" id="UP001499978"/>
    </source>
</evidence>
<dbReference type="PROSITE" id="PS51257">
    <property type="entry name" value="PROKAR_LIPOPROTEIN"/>
    <property type="match status" value="1"/>
</dbReference>
<evidence type="ECO:0008006" key="5">
    <source>
        <dbReference type="Google" id="ProtNLM"/>
    </source>
</evidence>
<gene>
    <name evidence="3" type="ORF">GCM10010201_14470</name>
</gene>
<accession>A0ABP6AM59</accession>
<feature type="chain" id="PRO_5045788418" description="Lipoprotein" evidence="2">
    <location>
        <begin position="22"/>
        <end position="254"/>
    </location>
</feature>
<dbReference type="EMBL" id="BAAARY010000005">
    <property type="protein sequence ID" value="GAA2518583.1"/>
    <property type="molecule type" value="Genomic_DNA"/>
</dbReference>
<feature type="region of interest" description="Disordered" evidence="1">
    <location>
        <begin position="221"/>
        <end position="254"/>
    </location>
</feature>
<keyword evidence="2" id="KW-0732">Signal</keyword>
<feature type="signal peptide" evidence="2">
    <location>
        <begin position="1"/>
        <end position="21"/>
    </location>
</feature>
<feature type="region of interest" description="Disordered" evidence="1">
    <location>
        <begin position="26"/>
        <end position="47"/>
    </location>
</feature>
<protein>
    <recommendedName>
        <fullName evidence="5">Lipoprotein</fullName>
    </recommendedName>
</protein>
<evidence type="ECO:0000256" key="2">
    <source>
        <dbReference type="SAM" id="SignalP"/>
    </source>
</evidence>
<sequence length="254" mass="26072">MSVRVARRGAAAMLCVFATSACEHPAAAPAPTPSSVRTGSPLPDPRGDLAARAAAALDRREVAVYQWTPPGGATRSVVLTRAVDGGWRADIAKAALGGSADIAIARTKEGAYHCALASADRLITPRCARVGGTQAGINSDIDPRVQHVFVDWLEIFTDRDTAIAVSAVPPPRGLRGDCFAAQANAASLPAPIEAGTYCYDDGGLLVGARLGLGALTLVGSPSEAPPTISLPGPVTDDRPLPLRRPPTPSPSDDS</sequence>
<name>A0ABP6AM59_9ACTN</name>
<dbReference type="RefSeq" id="WP_344170196.1">
    <property type="nucleotide sequence ID" value="NZ_BAAARY010000005.1"/>
</dbReference>
<organism evidence="3 4">
    <name type="scientific">Pilimelia columellifera subsp. columellifera</name>
    <dbReference type="NCBI Taxonomy" id="706583"/>
    <lineage>
        <taxon>Bacteria</taxon>
        <taxon>Bacillati</taxon>
        <taxon>Actinomycetota</taxon>
        <taxon>Actinomycetes</taxon>
        <taxon>Micromonosporales</taxon>
        <taxon>Micromonosporaceae</taxon>
        <taxon>Pilimelia</taxon>
    </lineage>
</organism>
<evidence type="ECO:0000256" key="1">
    <source>
        <dbReference type="SAM" id="MobiDB-lite"/>
    </source>
</evidence>
<reference evidence="4" key="1">
    <citation type="journal article" date="2019" name="Int. J. Syst. Evol. Microbiol.">
        <title>The Global Catalogue of Microorganisms (GCM) 10K type strain sequencing project: providing services to taxonomists for standard genome sequencing and annotation.</title>
        <authorList>
            <consortium name="The Broad Institute Genomics Platform"/>
            <consortium name="The Broad Institute Genome Sequencing Center for Infectious Disease"/>
            <person name="Wu L."/>
            <person name="Ma J."/>
        </authorList>
    </citation>
    <scope>NUCLEOTIDE SEQUENCE [LARGE SCALE GENOMIC DNA]</scope>
    <source>
        <strain evidence="4">JCM 3367</strain>
    </source>
</reference>